<sequence>MTITTYYANCNQNRRNAQAEAIINFVNDLTESNGDCHSWDAVRAHIDAIIDTDAQKQLGITIEADVAELVPED</sequence>
<reference evidence="1" key="1">
    <citation type="submission" date="2021-04" db="EMBL/GenBank/DDBJ databases">
        <authorList>
            <person name="Hornung B."/>
        </authorList>
    </citation>
    <scope>NUCLEOTIDE SEQUENCE</scope>
    <source>
        <strain evidence="1">G5G6</strain>
    </source>
</reference>
<dbReference type="EMBL" id="CAJQUM010000001">
    <property type="protein sequence ID" value="CAG4882655.1"/>
    <property type="molecule type" value="Genomic_DNA"/>
</dbReference>
<comment type="caution">
    <text evidence="1">The sequence shown here is derived from an EMBL/GenBank/DDBJ whole genome shotgun (WGS) entry which is preliminary data.</text>
</comment>
<dbReference type="RefSeq" id="WP_220634710.1">
    <property type="nucleotide sequence ID" value="NZ_CAJQUM010000001.1"/>
</dbReference>
<protein>
    <submittedName>
        <fullName evidence="1">Uncharacterized protein</fullName>
    </submittedName>
</protein>
<accession>A0A916J1Y6</accession>
<name>A0A916J1Y6_9PROT</name>
<gene>
    <name evidence="1" type="ORF">GTOL_10537</name>
</gene>
<dbReference type="Proteomes" id="UP000742786">
    <property type="component" value="Unassembled WGS sequence"/>
</dbReference>
<evidence type="ECO:0000313" key="1">
    <source>
        <dbReference type="EMBL" id="CAG4882655.1"/>
    </source>
</evidence>
<organism evidence="1 2">
    <name type="scientific">Georgfuchsia toluolica</name>
    <dbReference type="NCBI Taxonomy" id="424218"/>
    <lineage>
        <taxon>Bacteria</taxon>
        <taxon>Pseudomonadati</taxon>
        <taxon>Pseudomonadota</taxon>
        <taxon>Betaproteobacteria</taxon>
        <taxon>Nitrosomonadales</taxon>
        <taxon>Sterolibacteriaceae</taxon>
        <taxon>Georgfuchsia</taxon>
    </lineage>
</organism>
<proteinExistence type="predicted"/>
<keyword evidence="2" id="KW-1185">Reference proteome</keyword>
<evidence type="ECO:0000313" key="2">
    <source>
        <dbReference type="Proteomes" id="UP000742786"/>
    </source>
</evidence>
<dbReference type="AlphaFoldDB" id="A0A916J1Y6"/>